<dbReference type="GO" id="GO:0032993">
    <property type="term" value="C:protein-DNA complex"/>
    <property type="evidence" value="ECO:0007669"/>
    <property type="project" value="TreeGrafter"/>
</dbReference>
<evidence type="ECO:0000256" key="4">
    <source>
        <dbReference type="ARBA" id="ARBA00023125"/>
    </source>
</evidence>
<feature type="modified residue" description="4-aspartylphosphate" evidence="6">
    <location>
        <position position="52"/>
    </location>
</feature>
<dbReference type="EMBL" id="MEUI01000028">
    <property type="protein sequence ID" value="OGC33766.1"/>
    <property type="molecule type" value="Genomic_DNA"/>
</dbReference>
<evidence type="ECO:0000256" key="5">
    <source>
        <dbReference type="ARBA" id="ARBA00023163"/>
    </source>
</evidence>
<reference evidence="10 11" key="1">
    <citation type="journal article" date="2016" name="Nat. Commun.">
        <title>Thousands of microbial genomes shed light on interconnected biogeochemical processes in an aquifer system.</title>
        <authorList>
            <person name="Anantharaman K."/>
            <person name="Brown C.T."/>
            <person name="Hug L.A."/>
            <person name="Sharon I."/>
            <person name="Castelle C.J."/>
            <person name="Probst A.J."/>
            <person name="Thomas B.C."/>
            <person name="Singh A."/>
            <person name="Wilkins M.J."/>
            <person name="Karaoz U."/>
            <person name="Brodie E.L."/>
            <person name="Williams K.H."/>
            <person name="Hubbard S.S."/>
            <person name="Banfield J.F."/>
        </authorList>
    </citation>
    <scope>NUCLEOTIDE SEQUENCE [LARGE SCALE GENOMIC DNA]</scope>
</reference>
<keyword evidence="2" id="KW-0902">Two-component regulatory system</keyword>
<dbReference type="InterPro" id="IPR001789">
    <property type="entry name" value="Sig_transdc_resp-reg_receiver"/>
</dbReference>
<evidence type="ECO:0000313" key="11">
    <source>
        <dbReference type="Proteomes" id="UP000177309"/>
    </source>
</evidence>
<gene>
    <name evidence="10" type="ORF">A2462_00625</name>
</gene>
<dbReference type="AlphaFoldDB" id="A0A1F4TM47"/>
<dbReference type="GO" id="GO:0000976">
    <property type="term" value="F:transcription cis-regulatory region binding"/>
    <property type="evidence" value="ECO:0007669"/>
    <property type="project" value="TreeGrafter"/>
</dbReference>
<evidence type="ECO:0000256" key="1">
    <source>
        <dbReference type="ARBA" id="ARBA00022553"/>
    </source>
</evidence>
<dbReference type="Gene3D" id="3.40.50.2300">
    <property type="match status" value="1"/>
</dbReference>
<keyword evidence="4 7" id="KW-0238">DNA-binding</keyword>
<evidence type="ECO:0000256" key="2">
    <source>
        <dbReference type="ARBA" id="ARBA00023012"/>
    </source>
</evidence>
<comment type="caution">
    <text evidence="10">The sequence shown here is derived from an EMBL/GenBank/DDBJ whole genome shotgun (WGS) entry which is preliminary data.</text>
</comment>
<evidence type="ECO:0000313" key="10">
    <source>
        <dbReference type="EMBL" id="OGC33766.1"/>
    </source>
</evidence>
<protein>
    <submittedName>
        <fullName evidence="10">DNA-binding response regulator</fullName>
    </submittedName>
</protein>
<organism evidence="10 11">
    <name type="scientific">candidate division WOR-1 bacterium RIFOXYC2_FULL_41_25</name>
    <dbReference type="NCBI Taxonomy" id="1802586"/>
    <lineage>
        <taxon>Bacteria</taxon>
        <taxon>Bacillati</taxon>
        <taxon>Saganbacteria</taxon>
    </lineage>
</organism>
<feature type="domain" description="OmpR/PhoB-type" evidence="9">
    <location>
        <begin position="130"/>
        <end position="225"/>
    </location>
</feature>
<dbReference type="SMART" id="SM00862">
    <property type="entry name" value="Trans_reg_C"/>
    <property type="match status" value="1"/>
</dbReference>
<dbReference type="GO" id="GO:0005829">
    <property type="term" value="C:cytosol"/>
    <property type="evidence" value="ECO:0007669"/>
    <property type="project" value="TreeGrafter"/>
</dbReference>
<dbReference type="InterPro" id="IPR036388">
    <property type="entry name" value="WH-like_DNA-bd_sf"/>
</dbReference>
<name>A0A1F4TM47_UNCSA</name>
<dbReference type="SUPFAM" id="SSF52172">
    <property type="entry name" value="CheY-like"/>
    <property type="match status" value="1"/>
</dbReference>
<dbReference type="InterPro" id="IPR011006">
    <property type="entry name" value="CheY-like_superfamily"/>
</dbReference>
<evidence type="ECO:0000256" key="3">
    <source>
        <dbReference type="ARBA" id="ARBA00023015"/>
    </source>
</evidence>
<dbReference type="FunFam" id="1.10.10.10:FF:000018">
    <property type="entry name" value="DNA-binding response regulator ResD"/>
    <property type="match status" value="1"/>
</dbReference>
<dbReference type="CDD" id="cd00383">
    <property type="entry name" value="trans_reg_C"/>
    <property type="match status" value="1"/>
</dbReference>
<evidence type="ECO:0000259" key="8">
    <source>
        <dbReference type="PROSITE" id="PS50110"/>
    </source>
</evidence>
<dbReference type="Pfam" id="PF00486">
    <property type="entry name" value="Trans_reg_C"/>
    <property type="match status" value="1"/>
</dbReference>
<evidence type="ECO:0000259" key="9">
    <source>
        <dbReference type="PROSITE" id="PS51755"/>
    </source>
</evidence>
<dbReference type="InterPro" id="IPR001867">
    <property type="entry name" value="OmpR/PhoB-type_DNA-bd"/>
</dbReference>
<dbReference type="SUPFAM" id="SSF46894">
    <property type="entry name" value="C-terminal effector domain of the bipartite response regulators"/>
    <property type="match status" value="1"/>
</dbReference>
<dbReference type="GO" id="GO:0006355">
    <property type="term" value="P:regulation of DNA-templated transcription"/>
    <property type="evidence" value="ECO:0007669"/>
    <property type="project" value="InterPro"/>
</dbReference>
<accession>A0A1F4TM47</accession>
<sequence length="225" mass="25578">MLNILIVEDEKDIVEVIEYNLKKEGFKVSKAFDGKKGLKLAQDKRPALIILDLMLPELDGLEVCKKLKGDVRTAEIPVIMLTAKGSEIDRILGLELGADDYITKPFSLRELIARVKAILKRCSQKANESQSVLRFADLEIDIDRHEIKSFGKIVELTAKEFALLRYLAENKDLVMSREKLLDYVWGIEVAIETRTVDVHVRRLREKLGKSGSHIKTLRGVGYKFV</sequence>
<dbReference type="InterPro" id="IPR016032">
    <property type="entry name" value="Sig_transdc_resp-reg_C-effctor"/>
</dbReference>
<dbReference type="Proteomes" id="UP000177309">
    <property type="component" value="Unassembled WGS sequence"/>
</dbReference>
<dbReference type="Pfam" id="PF00072">
    <property type="entry name" value="Response_reg"/>
    <property type="match status" value="1"/>
</dbReference>
<dbReference type="PANTHER" id="PTHR48111">
    <property type="entry name" value="REGULATOR OF RPOS"/>
    <property type="match status" value="1"/>
</dbReference>
<feature type="DNA-binding region" description="OmpR/PhoB-type" evidence="7">
    <location>
        <begin position="130"/>
        <end position="225"/>
    </location>
</feature>
<evidence type="ECO:0000256" key="6">
    <source>
        <dbReference type="PROSITE-ProRule" id="PRU00169"/>
    </source>
</evidence>
<dbReference type="Gene3D" id="6.10.250.690">
    <property type="match status" value="1"/>
</dbReference>
<keyword evidence="5" id="KW-0804">Transcription</keyword>
<dbReference type="PROSITE" id="PS51755">
    <property type="entry name" value="OMPR_PHOB"/>
    <property type="match status" value="1"/>
</dbReference>
<proteinExistence type="predicted"/>
<keyword evidence="1 6" id="KW-0597">Phosphoprotein</keyword>
<dbReference type="InterPro" id="IPR039420">
    <property type="entry name" value="WalR-like"/>
</dbReference>
<dbReference type="SMART" id="SM00448">
    <property type="entry name" value="REC"/>
    <property type="match status" value="1"/>
</dbReference>
<dbReference type="PROSITE" id="PS50110">
    <property type="entry name" value="RESPONSE_REGULATORY"/>
    <property type="match status" value="1"/>
</dbReference>
<dbReference type="GO" id="GO:0000156">
    <property type="term" value="F:phosphorelay response regulator activity"/>
    <property type="evidence" value="ECO:0007669"/>
    <property type="project" value="TreeGrafter"/>
</dbReference>
<dbReference type="PANTHER" id="PTHR48111:SF1">
    <property type="entry name" value="TWO-COMPONENT RESPONSE REGULATOR ORR33"/>
    <property type="match status" value="1"/>
</dbReference>
<dbReference type="Gene3D" id="1.10.10.10">
    <property type="entry name" value="Winged helix-like DNA-binding domain superfamily/Winged helix DNA-binding domain"/>
    <property type="match status" value="1"/>
</dbReference>
<evidence type="ECO:0000256" key="7">
    <source>
        <dbReference type="PROSITE-ProRule" id="PRU01091"/>
    </source>
</evidence>
<dbReference type="FunFam" id="3.40.50.2300:FF:000001">
    <property type="entry name" value="DNA-binding response regulator PhoB"/>
    <property type="match status" value="1"/>
</dbReference>
<feature type="domain" description="Response regulatory" evidence="8">
    <location>
        <begin position="3"/>
        <end position="119"/>
    </location>
</feature>
<keyword evidence="3" id="KW-0805">Transcription regulation</keyword>